<comment type="similarity">
    <text evidence="1">Belongs to the carotenoid oxygenase family.</text>
</comment>
<dbReference type="Pfam" id="PF03055">
    <property type="entry name" value="RPE65"/>
    <property type="match status" value="1"/>
</dbReference>
<feature type="compositionally biased region" description="Polar residues" evidence="6">
    <location>
        <begin position="1"/>
        <end position="19"/>
    </location>
</feature>
<comment type="cofactor">
    <cofactor evidence="5">
        <name>Fe(2+)</name>
        <dbReference type="ChEBI" id="CHEBI:29033"/>
    </cofactor>
    <text evidence="5">Binds 1 Fe(2+) ion per subunit.</text>
</comment>
<keyword evidence="2 5" id="KW-0479">Metal-binding</keyword>
<evidence type="ECO:0000256" key="5">
    <source>
        <dbReference type="PIRSR" id="PIRSR604294-1"/>
    </source>
</evidence>
<evidence type="ECO:0000256" key="2">
    <source>
        <dbReference type="ARBA" id="ARBA00022723"/>
    </source>
</evidence>
<name>A0AAD4CHD6_ASPNN</name>
<sequence length="549" mass="61611">MPHSNNSAPEQTQSDSHTAYKNWPNDAAFESSVEHREPIELKVIGRFPAEVTGTLFRNGPSSYKVDSATGGYSRSHWFDGFAQLHRFEIIRSTDGTCRVLYTSRRQVDALVEEARRTGDLKYISFGQKRDPCETFFHKVKTVFQPTAPPSNRPELFNVGVTVVANMPGMLKYGPADSKDSRFKVLSCLTDANQISHAHPETLEPVAASTQQMLHPDLKGPMTCAHPQYDPITGDLYNFNLNFGPKATYRIFKTSAATSKTEIIATLSDFKVKPAYLHSFFLTTDYVVFCIWPAYFKGFGASILWERNILDAMEFSPDSQTQWFVIDRSGKQGVISRFTSPAFFAFHSINAYQENHDGVVDVICDIVQYPNMDILHHTYYDGLLSTHCGDEPGSVQMSSSPRTARYRLPNVSQKRTNPRSAEKVFEMQTGDLPAINPRFVNRRARYHYCTVSRGYSSFVDAIGKVDMETQEMTVWGREPAPHTPGEAVFIPDGTDEAEDAGYLLSVVLNGESGTSYLVCLDARTMTEIGRAECDHAISIGLHGKHYHHEE</sequence>
<feature type="binding site" evidence="5">
    <location>
        <position position="277"/>
    </location>
    <ligand>
        <name>Fe cation</name>
        <dbReference type="ChEBI" id="CHEBI:24875"/>
        <note>catalytic</note>
    </ligand>
</feature>
<feature type="binding site" evidence="5">
    <location>
        <position position="346"/>
    </location>
    <ligand>
        <name>Fe cation</name>
        <dbReference type="ChEBI" id="CHEBI:24875"/>
        <note>catalytic</note>
    </ligand>
</feature>
<feature type="binding site" evidence="5">
    <location>
        <position position="541"/>
    </location>
    <ligand>
        <name>Fe cation</name>
        <dbReference type="ChEBI" id="CHEBI:24875"/>
        <note>catalytic</note>
    </ligand>
</feature>
<accession>A0AAD4CHD6</accession>
<feature type="region of interest" description="Disordered" evidence="6">
    <location>
        <begin position="1"/>
        <end position="21"/>
    </location>
</feature>
<evidence type="ECO:0000256" key="1">
    <source>
        <dbReference type="ARBA" id="ARBA00006787"/>
    </source>
</evidence>
<keyword evidence="8" id="KW-1185">Reference proteome</keyword>
<organism evidence="7 8">
    <name type="scientific">Aspergillus nanangensis</name>
    <dbReference type="NCBI Taxonomy" id="2582783"/>
    <lineage>
        <taxon>Eukaryota</taxon>
        <taxon>Fungi</taxon>
        <taxon>Dikarya</taxon>
        <taxon>Ascomycota</taxon>
        <taxon>Pezizomycotina</taxon>
        <taxon>Eurotiomycetes</taxon>
        <taxon>Eurotiomycetidae</taxon>
        <taxon>Eurotiales</taxon>
        <taxon>Aspergillaceae</taxon>
        <taxon>Aspergillus</taxon>
        <taxon>Aspergillus subgen. Circumdati</taxon>
    </lineage>
</organism>
<dbReference type="PANTHER" id="PTHR10543">
    <property type="entry name" value="BETA-CAROTENE DIOXYGENASE"/>
    <property type="match status" value="1"/>
</dbReference>
<dbReference type="GO" id="GO:0010436">
    <property type="term" value="F:carotenoid dioxygenase activity"/>
    <property type="evidence" value="ECO:0007669"/>
    <property type="project" value="TreeGrafter"/>
</dbReference>
<dbReference type="GO" id="GO:0016121">
    <property type="term" value="P:carotene catabolic process"/>
    <property type="evidence" value="ECO:0007669"/>
    <property type="project" value="TreeGrafter"/>
</dbReference>
<feature type="binding site" evidence="5">
    <location>
        <position position="225"/>
    </location>
    <ligand>
        <name>Fe cation</name>
        <dbReference type="ChEBI" id="CHEBI:24875"/>
        <note>catalytic</note>
    </ligand>
</feature>
<dbReference type="InterPro" id="IPR004294">
    <property type="entry name" value="Carotenoid_Oase"/>
</dbReference>
<dbReference type="AlphaFoldDB" id="A0AAD4CHD6"/>
<evidence type="ECO:0000313" key="8">
    <source>
        <dbReference type="Proteomes" id="UP001194746"/>
    </source>
</evidence>
<reference evidence="7" key="2">
    <citation type="submission" date="2020-02" db="EMBL/GenBank/DDBJ databases">
        <authorList>
            <person name="Gilchrist C.L.M."/>
            <person name="Chooi Y.-H."/>
        </authorList>
    </citation>
    <scope>NUCLEOTIDE SEQUENCE</scope>
    <source>
        <strain evidence="7">MST-FP2251</strain>
    </source>
</reference>
<dbReference type="PANTHER" id="PTHR10543:SF24">
    <property type="entry name" value="CAROTENOID ISOMEROOXYGENASE"/>
    <property type="match status" value="1"/>
</dbReference>
<proteinExistence type="inferred from homology"/>
<dbReference type="EMBL" id="VCAU01000076">
    <property type="protein sequence ID" value="KAF9886501.1"/>
    <property type="molecule type" value="Genomic_DNA"/>
</dbReference>
<gene>
    <name evidence="7" type="ORF">FE257_011408</name>
</gene>
<comment type="caution">
    <text evidence="7">The sequence shown here is derived from an EMBL/GenBank/DDBJ whole genome shotgun (WGS) entry which is preliminary data.</text>
</comment>
<keyword evidence="4 5" id="KW-0408">Iron</keyword>
<dbReference type="GO" id="GO:0046872">
    <property type="term" value="F:metal ion binding"/>
    <property type="evidence" value="ECO:0007669"/>
    <property type="project" value="UniProtKB-KW"/>
</dbReference>
<evidence type="ECO:0000256" key="3">
    <source>
        <dbReference type="ARBA" id="ARBA00023002"/>
    </source>
</evidence>
<evidence type="ECO:0000256" key="6">
    <source>
        <dbReference type="SAM" id="MobiDB-lite"/>
    </source>
</evidence>
<dbReference type="Proteomes" id="UP001194746">
    <property type="component" value="Unassembled WGS sequence"/>
</dbReference>
<protein>
    <submittedName>
        <fullName evidence="7">Uncharacterized protein</fullName>
    </submittedName>
</protein>
<evidence type="ECO:0000313" key="7">
    <source>
        <dbReference type="EMBL" id="KAF9886501.1"/>
    </source>
</evidence>
<evidence type="ECO:0000256" key="4">
    <source>
        <dbReference type="ARBA" id="ARBA00023004"/>
    </source>
</evidence>
<reference evidence="7" key="1">
    <citation type="journal article" date="2019" name="Beilstein J. Org. Chem.">
        <title>Nanangenines: drimane sesquiterpenoids as the dominant metabolite cohort of a novel Australian fungus, Aspergillus nanangensis.</title>
        <authorList>
            <person name="Lacey H.J."/>
            <person name="Gilchrist C.L.M."/>
            <person name="Crombie A."/>
            <person name="Kalaitzis J.A."/>
            <person name="Vuong D."/>
            <person name="Rutledge P.J."/>
            <person name="Turner P."/>
            <person name="Pitt J.I."/>
            <person name="Lacey E."/>
            <person name="Chooi Y.H."/>
            <person name="Piggott A.M."/>
        </authorList>
    </citation>
    <scope>NUCLEOTIDE SEQUENCE</scope>
    <source>
        <strain evidence="7">MST-FP2251</strain>
    </source>
</reference>
<keyword evidence="3" id="KW-0560">Oxidoreductase</keyword>